<name>A0A6B1DTW0_9CHLR</name>
<gene>
    <name evidence="1" type="ORF">F4Y08_08810</name>
</gene>
<evidence type="ECO:0008006" key="2">
    <source>
        <dbReference type="Google" id="ProtNLM"/>
    </source>
</evidence>
<dbReference type="EMBL" id="VXPY01000061">
    <property type="protein sequence ID" value="MYD90416.1"/>
    <property type="molecule type" value="Genomic_DNA"/>
</dbReference>
<sequence length="478" mass="54826">MHAENEAEQMQVLVSAIPALEHVTSTLVDSEAAKIASLRNISPKLAHLANVLAEEREKQEEGLNKFAADESLERIRKLAAEQRNEFDALDFVGELRFGSGDALWSSEEFHSNVLAWLLAPRRSHGLGDRFLTRFLRQAEMPSVGHSRDWAETEVTREWANVVDGQQGYLDILIVNHARQILCAVENKVFSSEHSNQLTRYRKALEESSYSTFAKYLVFLTPQGTSPTSEEEKRNWQPLAYSKVFGIVQQIADDHQIPVRKDVRGFLNQYATTLRRNIMPETSLSQLARKIYLANWEAIELITANEPNWVAEAKPWLREGIAQQPGWLLDLEDERRNYIRFRTEAWDRHDAAQTQGGWSLTSNTLLRFEFTFDRYLPYLQLALSPKNEKNDVLRYKLFEVVRQNPQLFKPVVHSLPDDWVHLHKSDNILSDSDLGGWDDGTARAKLEKWIADFAAHEFPAMNEIIVGCLQEIDAEKQAS</sequence>
<comment type="caution">
    <text evidence="1">The sequence shown here is derived from an EMBL/GenBank/DDBJ whole genome shotgun (WGS) entry which is preliminary data.</text>
</comment>
<dbReference type="Pfam" id="PF14281">
    <property type="entry name" value="PDDEXK_4"/>
    <property type="match status" value="1"/>
</dbReference>
<evidence type="ECO:0000313" key="1">
    <source>
        <dbReference type="EMBL" id="MYD90416.1"/>
    </source>
</evidence>
<dbReference type="InterPro" id="IPR029470">
    <property type="entry name" value="PDDEXK_4"/>
</dbReference>
<accession>A0A6B1DTW0</accession>
<dbReference type="AlphaFoldDB" id="A0A6B1DTW0"/>
<reference evidence="1" key="1">
    <citation type="submission" date="2019-09" db="EMBL/GenBank/DDBJ databases">
        <title>Characterisation of the sponge microbiome using genome-centric metagenomics.</title>
        <authorList>
            <person name="Engelberts J.P."/>
            <person name="Robbins S.J."/>
            <person name="De Goeij J.M."/>
            <person name="Aranda M."/>
            <person name="Bell S.C."/>
            <person name="Webster N.S."/>
        </authorList>
    </citation>
    <scope>NUCLEOTIDE SEQUENCE</scope>
    <source>
        <strain evidence="1">SB0662_bin_9</strain>
    </source>
</reference>
<proteinExistence type="predicted"/>
<protein>
    <recommendedName>
        <fullName evidence="2">PD-(D/E)XK nuclease family protein</fullName>
    </recommendedName>
</protein>
<organism evidence="1">
    <name type="scientific">Caldilineaceae bacterium SB0662_bin_9</name>
    <dbReference type="NCBI Taxonomy" id="2605258"/>
    <lineage>
        <taxon>Bacteria</taxon>
        <taxon>Bacillati</taxon>
        <taxon>Chloroflexota</taxon>
        <taxon>Caldilineae</taxon>
        <taxon>Caldilineales</taxon>
        <taxon>Caldilineaceae</taxon>
    </lineage>
</organism>